<accession>A0A2C7A178</accession>
<reference evidence="1 2" key="1">
    <citation type="submission" date="2017-10" db="EMBL/GenBank/DDBJ databases">
        <authorList>
            <person name="Banno H."/>
            <person name="Chua N.-H."/>
        </authorList>
    </citation>
    <scope>NUCLEOTIDE SEQUENCE [LARGE SCALE GENOMIC DNA]</scope>
    <source>
        <strain evidence="1 2">YW11</strain>
    </source>
</reference>
<keyword evidence="2" id="KW-1185">Reference proteome</keyword>
<name>A0A2C7A178_9PROT</name>
<evidence type="ECO:0008006" key="3">
    <source>
        <dbReference type="Google" id="ProtNLM"/>
    </source>
</evidence>
<proteinExistence type="predicted"/>
<dbReference type="AlphaFoldDB" id="A0A2C7A178"/>
<evidence type="ECO:0000313" key="1">
    <source>
        <dbReference type="EMBL" id="PHK93798.1"/>
    </source>
</evidence>
<gene>
    <name evidence="1" type="ORF">CR162_16920</name>
</gene>
<sequence>MPMFFSSDVCRAVGIDMATLKNWIKRGVILMSDQDRERYGIEGPSQERLATGSGRSHLFTLRRVIQTALVAELTRLGVPPGKAGMLALKFTDVGKGGAAYEGEPLTIKRFPGQLFQAGLTVLVAYSDKDTGTVINVDHETPFFEVLASGSAAIIVNVNEVCRRTCAALDVDYPV</sequence>
<comment type="caution">
    <text evidence="1">The sequence shown here is derived from an EMBL/GenBank/DDBJ whole genome shotgun (WGS) entry which is preliminary data.</text>
</comment>
<evidence type="ECO:0000313" key="2">
    <source>
        <dbReference type="Proteomes" id="UP000223527"/>
    </source>
</evidence>
<dbReference type="EMBL" id="PDNU01000036">
    <property type="protein sequence ID" value="PHK93798.1"/>
    <property type="molecule type" value="Genomic_DNA"/>
</dbReference>
<protein>
    <recommendedName>
        <fullName evidence="3">HTH merR-type domain-containing protein</fullName>
    </recommendedName>
</protein>
<organism evidence="1 2">
    <name type="scientific">Teichococcus rhizosphaerae</name>
    <dbReference type="NCBI Taxonomy" id="1335062"/>
    <lineage>
        <taxon>Bacteria</taxon>
        <taxon>Pseudomonadati</taxon>
        <taxon>Pseudomonadota</taxon>
        <taxon>Alphaproteobacteria</taxon>
        <taxon>Acetobacterales</taxon>
        <taxon>Roseomonadaceae</taxon>
        <taxon>Roseomonas</taxon>
    </lineage>
</organism>
<dbReference type="Proteomes" id="UP000223527">
    <property type="component" value="Unassembled WGS sequence"/>
</dbReference>